<feature type="signal peptide" evidence="1">
    <location>
        <begin position="1"/>
        <end position="26"/>
    </location>
</feature>
<reference evidence="3" key="1">
    <citation type="journal article" date="2019" name="Int. J. Syst. Evol. Microbiol.">
        <title>The Global Catalogue of Microorganisms (GCM) 10K type strain sequencing project: providing services to taxonomists for standard genome sequencing and annotation.</title>
        <authorList>
            <consortium name="The Broad Institute Genomics Platform"/>
            <consortium name="The Broad Institute Genome Sequencing Center for Infectious Disease"/>
            <person name="Wu L."/>
            <person name="Ma J."/>
        </authorList>
    </citation>
    <scope>NUCLEOTIDE SEQUENCE [LARGE SCALE GENOMIC DNA]</scope>
    <source>
        <strain evidence="3">NBRC 111368</strain>
    </source>
</reference>
<feature type="chain" id="PRO_5045928714" evidence="1">
    <location>
        <begin position="27"/>
        <end position="112"/>
    </location>
</feature>
<dbReference type="RefSeq" id="WP_132444995.1">
    <property type="nucleotide sequence ID" value="NZ_JBHSWA010000001.1"/>
</dbReference>
<evidence type="ECO:0000256" key="1">
    <source>
        <dbReference type="SAM" id="SignalP"/>
    </source>
</evidence>
<name>A0ABW1YWF2_9RHOB</name>
<dbReference type="Proteomes" id="UP001596403">
    <property type="component" value="Unassembled WGS sequence"/>
</dbReference>
<evidence type="ECO:0000313" key="2">
    <source>
        <dbReference type="EMBL" id="MFC6640980.1"/>
    </source>
</evidence>
<comment type="caution">
    <text evidence="2">The sequence shown here is derived from an EMBL/GenBank/DDBJ whole genome shotgun (WGS) entry which is preliminary data.</text>
</comment>
<evidence type="ECO:0000313" key="3">
    <source>
        <dbReference type="Proteomes" id="UP001596403"/>
    </source>
</evidence>
<keyword evidence="1" id="KW-0732">Signal</keyword>
<sequence length="112" mass="12444">MKRRGFFTAAAIGAASLRVSPLYAQSAEVTLAEVQTLFQSRDLGARRMVQNSLKHEGYYTGAIDGAWGPGTAEGFRALMASDRYQRHAPTWTFAHEIQVSETMFFLTSDAYM</sequence>
<accession>A0ABW1YWF2</accession>
<protein>
    <submittedName>
        <fullName evidence="2">Peptidoglycan-binding protein</fullName>
    </submittedName>
</protein>
<organism evidence="2 3">
    <name type="scientific">Sulfitobacter profundi</name>
    <dbReference type="NCBI Taxonomy" id="2679961"/>
    <lineage>
        <taxon>Bacteria</taxon>
        <taxon>Pseudomonadati</taxon>
        <taxon>Pseudomonadota</taxon>
        <taxon>Alphaproteobacteria</taxon>
        <taxon>Rhodobacterales</taxon>
        <taxon>Roseobacteraceae</taxon>
        <taxon>Sulfitobacter</taxon>
    </lineage>
</organism>
<gene>
    <name evidence="2" type="ORF">ACFQAU_03725</name>
</gene>
<proteinExistence type="predicted"/>
<dbReference type="EMBL" id="JBHSWA010000001">
    <property type="protein sequence ID" value="MFC6640980.1"/>
    <property type="molecule type" value="Genomic_DNA"/>
</dbReference>
<keyword evidence="3" id="KW-1185">Reference proteome</keyword>